<proteinExistence type="predicted"/>
<sequence>MEDSNRILGRTAIGSGSTQELKIGTGLRIQNDTIDATGLPLLYLDSPPVNQVEAGVLIYGSVSYETGTGVNTAMTDPVKLLFAGVYDGLHTYSTTGNYIELFEEYDQILGFVQLWGRAGGDWTIFARGDLSRSIFNAEADSSSPADVDTWSPLNDETGADSISVEEVSAVDGTEGIIGQEATFDGKFWKCVNDSPFTWEPIGVSVPPVLQLIYPPKNEGDTSDIGVSTFGFTPTIPTRIIDTGLLSGSKKVYSSDGTGDGSNTASGFWIKIFYEETKWKFFIYSNQTIAARYESDTTSVETPDLAGDLTQVYLLGGIFTATQSTIEVTNAPASEGTPGELTQKAIWNSRIWECTSVDPIIWVEQGVAGKDGTSAYQAAIEAGVITSDVTEEEWAARFPQLDADGYLPVAGVVARSLTDAQALTDVPKFNEVVILANGRLVVGDGNTTAENLLAGVMTVIESDATAYTLVAGDSGKCREFTAASTITVTLPNQANEAFRDGTYIVFDQGGAGAIRIAEASGVSVFPSDKRQSIGQFSTFAILRIGINNWRIIGDLDP</sequence>
<name>A0A934VRX2_9BACT</name>
<evidence type="ECO:0000313" key="2">
    <source>
        <dbReference type="Proteomes" id="UP000603141"/>
    </source>
</evidence>
<protein>
    <submittedName>
        <fullName evidence="1">Uncharacterized protein</fullName>
    </submittedName>
</protein>
<organism evidence="1 2">
    <name type="scientific">Luteolibacter pohnpeiensis</name>
    <dbReference type="NCBI Taxonomy" id="454153"/>
    <lineage>
        <taxon>Bacteria</taxon>
        <taxon>Pseudomonadati</taxon>
        <taxon>Verrucomicrobiota</taxon>
        <taxon>Verrucomicrobiia</taxon>
        <taxon>Verrucomicrobiales</taxon>
        <taxon>Verrucomicrobiaceae</taxon>
        <taxon>Luteolibacter</taxon>
    </lineage>
</organism>
<accession>A0A934VRX2</accession>
<dbReference type="EMBL" id="JAENIJ010000025">
    <property type="protein sequence ID" value="MBK1883656.1"/>
    <property type="molecule type" value="Genomic_DNA"/>
</dbReference>
<gene>
    <name evidence="1" type="ORF">JIN85_14640</name>
</gene>
<reference evidence="1" key="1">
    <citation type="submission" date="2021-01" db="EMBL/GenBank/DDBJ databases">
        <title>Modified the classification status of verrucomicrobia.</title>
        <authorList>
            <person name="Feng X."/>
        </authorList>
    </citation>
    <scope>NUCLEOTIDE SEQUENCE</scope>
    <source>
        <strain evidence="1">KCTC 22041</strain>
    </source>
</reference>
<dbReference type="Proteomes" id="UP000603141">
    <property type="component" value="Unassembled WGS sequence"/>
</dbReference>
<comment type="caution">
    <text evidence="1">The sequence shown here is derived from an EMBL/GenBank/DDBJ whole genome shotgun (WGS) entry which is preliminary data.</text>
</comment>
<dbReference type="RefSeq" id="WP_200272024.1">
    <property type="nucleotide sequence ID" value="NZ_JAENIJ010000025.1"/>
</dbReference>
<dbReference type="AlphaFoldDB" id="A0A934VRX2"/>
<evidence type="ECO:0000313" key="1">
    <source>
        <dbReference type="EMBL" id="MBK1883656.1"/>
    </source>
</evidence>
<keyword evidence="2" id="KW-1185">Reference proteome</keyword>